<keyword evidence="3" id="KW-1185">Reference proteome</keyword>
<dbReference type="InterPro" id="IPR032809">
    <property type="entry name" value="Put_HupE_UreJ"/>
</dbReference>
<protein>
    <recommendedName>
        <fullName evidence="4">HupE / UreJ protein</fullName>
    </recommendedName>
</protein>
<accession>A0A0E9N1C8</accession>
<evidence type="ECO:0008006" key="4">
    <source>
        <dbReference type="Google" id="ProtNLM"/>
    </source>
</evidence>
<proteinExistence type="predicted"/>
<keyword evidence="1" id="KW-1133">Transmembrane helix</keyword>
<name>A0A0E9N1C8_9BACT</name>
<sequence length="236" mass="26649">MQDFNLYFRLGMEHILTWDALDHILFVTALCLRYGWKDWKKVAILVTAFTIGHSITLVLSVSGNLFVPVKWIEFLIPLTIAGTAVNNIFHKEGKNAPRLPLIYFFALFFGMIHGLAYANLLLDLEGKEGLTLHLLAFNLGIEVAQLLVVAVVLVLSFIFVDLLKVPGRWWVSILSSLILLFSLKWAVERFPQKDVSLSSTAYTNEKTPLCMSGALCRNGLLPGHQEQSRFESREQV</sequence>
<feature type="transmembrane region" description="Helical" evidence="1">
    <location>
        <begin position="169"/>
        <end position="187"/>
    </location>
</feature>
<keyword evidence="1" id="KW-0812">Transmembrane</keyword>
<dbReference type="Pfam" id="PF13795">
    <property type="entry name" value="HupE_UreJ_2"/>
    <property type="match status" value="1"/>
</dbReference>
<feature type="transmembrane region" description="Helical" evidence="1">
    <location>
        <begin position="101"/>
        <end position="122"/>
    </location>
</feature>
<comment type="caution">
    <text evidence="2">The sequence shown here is derived from an EMBL/GenBank/DDBJ whole genome shotgun (WGS) entry which is preliminary data.</text>
</comment>
<keyword evidence="1" id="KW-0472">Membrane</keyword>
<evidence type="ECO:0000313" key="2">
    <source>
        <dbReference type="EMBL" id="GAO43558.1"/>
    </source>
</evidence>
<dbReference type="RefSeq" id="WP_072053992.1">
    <property type="nucleotide sequence ID" value="NZ_BBWV01000002.1"/>
</dbReference>
<feature type="transmembrane region" description="Helical" evidence="1">
    <location>
        <begin position="134"/>
        <end position="160"/>
    </location>
</feature>
<evidence type="ECO:0000313" key="3">
    <source>
        <dbReference type="Proteomes" id="UP000033121"/>
    </source>
</evidence>
<dbReference type="STRING" id="1220578.FPE01S_02_06630"/>
<feature type="transmembrane region" description="Helical" evidence="1">
    <location>
        <begin position="42"/>
        <end position="65"/>
    </location>
</feature>
<feature type="transmembrane region" description="Helical" evidence="1">
    <location>
        <begin position="71"/>
        <end position="89"/>
    </location>
</feature>
<dbReference type="AlphaFoldDB" id="A0A0E9N1C8"/>
<dbReference type="Proteomes" id="UP000033121">
    <property type="component" value="Unassembled WGS sequence"/>
</dbReference>
<dbReference type="EMBL" id="BBWV01000002">
    <property type="protein sequence ID" value="GAO43558.1"/>
    <property type="molecule type" value="Genomic_DNA"/>
</dbReference>
<evidence type="ECO:0000256" key="1">
    <source>
        <dbReference type="SAM" id="Phobius"/>
    </source>
</evidence>
<dbReference type="OrthoDB" id="9808870at2"/>
<reference evidence="2 3" key="1">
    <citation type="submission" date="2015-04" db="EMBL/GenBank/DDBJ databases">
        <title>Whole genome shotgun sequence of Flavihumibacter petaseus NBRC 106054.</title>
        <authorList>
            <person name="Miyazawa S."/>
            <person name="Hosoyama A."/>
            <person name="Hashimoto M."/>
            <person name="Noguchi M."/>
            <person name="Tsuchikane K."/>
            <person name="Ohji S."/>
            <person name="Yamazoe A."/>
            <person name="Ichikawa N."/>
            <person name="Kimura A."/>
            <person name="Fujita N."/>
        </authorList>
    </citation>
    <scope>NUCLEOTIDE SEQUENCE [LARGE SCALE GENOMIC DNA]</scope>
    <source>
        <strain evidence="2 3">NBRC 106054</strain>
    </source>
</reference>
<organism evidence="2 3">
    <name type="scientific">Flavihumibacter petaseus NBRC 106054</name>
    <dbReference type="NCBI Taxonomy" id="1220578"/>
    <lineage>
        <taxon>Bacteria</taxon>
        <taxon>Pseudomonadati</taxon>
        <taxon>Bacteroidota</taxon>
        <taxon>Chitinophagia</taxon>
        <taxon>Chitinophagales</taxon>
        <taxon>Chitinophagaceae</taxon>
        <taxon>Flavihumibacter</taxon>
    </lineage>
</organism>
<gene>
    <name evidence="2" type="ORF">FPE01S_02_06630</name>
</gene>